<dbReference type="SUPFAM" id="SSF56784">
    <property type="entry name" value="HAD-like"/>
    <property type="match status" value="1"/>
</dbReference>
<evidence type="ECO:0000313" key="6">
    <source>
        <dbReference type="EMBL" id="GBG24794.1"/>
    </source>
</evidence>
<accession>A0A2R5GAS3</accession>
<keyword evidence="6" id="KW-0378">Hydrolase</keyword>
<dbReference type="InterPro" id="IPR006355">
    <property type="entry name" value="LHPP/HDHD2"/>
</dbReference>
<keyword evidence="3" id="KW-0479">Metal-binding</keyword>
<name>A0A2R5GAS3_9STRA</name>
<sequence length="264" mass="28565">MEKLRAVLVDLNGTLHVGDQVVGDAVAALQRLRASETPVRFVSNTSKESKQALLARVKRLGLDVREEELFTSLTAVRAEVDRRGLRNPLLLLSPSAREDFEARNLPEDQEHDGVVVGLAPDQMHYEALDRAFKALQRGTPLLAAHKGRYLATSDGGIKIGPGAFVSALEYASDTEAIVLGKPSRGFFMQALASFGIPDLALEEVAMIGDDVRDDALAAKEHGLLGVLARTGKYTSGDESKHSSAPDVVVDDFAHFVDLLLEARK</sequence>
<comment type="similarity">
    <text evidence="2">Belongs to the HAD-like hydrolase superfamily.</text>
</comment>
<dbReference type="InterPro" id="IPR023214">
    <property type="entry name" value="HAD_sf"/>
</dbReference>
<dbReference type="PANTHER" id="PTHR19288">
    <property type="entry name" value="4-NITROPHENYLPHOSPHATASE-RELATED"/>
    <property type="match status" value="1"/>
</dbReference>
<keyword evidence="4" id="KW-0460">Magnesium</keyword>
<dbReference type="GO" id="GO:0005737">
    <property type="term" value="C:cytoplasm"/>
    <property type="evidence" value="ECO:0007669"/>
    <property type="project" value="TreeGrafter"/>
</dbReference>
<comment type="cofactor">
    <cofactor evidence="1">
        <name>Mg(2+)</name>
        <dbReference type="ChEBI" id="CHEBI:18420"/>
    </cofactor>
</comment>
<evidence type="ECO:0000313" key="7">
    <source>
        <dbReference type="Proteomes" id="UP000241890"/>
    </source>
</evidence>
<evidence type="ECO:0000256" key="4">
    <source>
        <dbReference type="ARBA" id="ARBA00022842"/>
    </source>
</evidence>
<proteinExistence type="inferred from homology"/>
<reference evidence="6 7" key="1">
    <citation type="submission" date="2017-12" db="EMBL/GenBank/DDBJ databases">
        <title>Sequencing, de novo assembly and annotation of complete genome of a new Thraustochytrid species, strain FCC1311.</title>
        <authorList>
            <person name="Sedici K."/>
            <person name="Godart F."/>
            <person name="Aiese Cigliano R."/>
            <person name="Sanseverino W."/>
            <person name="Barakat M."/>
            <person name="Ortet P."/>
            <person name="Marechal E."/>
            <person name="Cagnac O."/>
            <person name="Amato A."/>
        </authorList>
    </citation>
    <scope>NUCLEOTIDE SEQUENCE [LARGE SCALE GENOMIC DNA]</scope>
</reference>
<dbReference type="AlphaFoldDB" id="A0A2R5GAS3"/>
<dbReference type="Pfam" id="PF13344">
    <property type="entry name" value="Hydrolase_6"/>
    <property type="match status" value="1"/>
</dbReference>
<dbReference type="Proteomes" id="UP000241890">
    <property type="component" value="Unassembled WGS sequence"/>
</dbReference>
<dbReference type="InterPro" id="IPR036412">
    <property type="entry name" value="HAD-like_sf"/>
</dbReference>
<organism evidence="6 7">
    <name type="scientific">Hondaea fermentalgiana</name>
    <dbReference type="NCBI Taxonomy" id="2315210"/>
    <lineage>
        <taxon>Eukaryota</taxon>
        <taxon>Sar</taxon>
        <taxon>Stramenopiles</taxon>
        <taxon>Bigyra</taxon>
        <taxon>Labyrinthulomycetes</taxon>
        <taxon>Thraustochytrida</taxon>
        <taxon>Thraustochytriidae</taxon>
        <taxon>Hondaea</taxon>
    </lineage>
</organism>
<dbReference type="Gene3D" id="3.40.50.1000">
    <property type="entry name" value="HAD superfamily/HAD-like"/>
    <property type="match status" value="2"/>
</dbReference>
<evidence type="ECO:0000256" key="5">
    <source>
        <dbReference type="ARBA" id="ARBA00039666"/>
    </source>
</evidence>
<dbReference type="OrthoDB" id="426235at2759"/>
<dbReference type="EMBL" id="BEYU01000008">
    <property type="protein sequence ID" value="GBG24794.1"/>
    <property type="molecule type" value="Genomic_DNA"/>
</dbReference>
<gene>
    <name evidence="6" type="ORF">FCC1311_010122</name>
</gene>
<evidence type="ECO:0000256" key="3">
    <source>
        <dbReference type="ARBA" id="ARBA00022723"/>
    </source>
</evidence>
<dbReference type="NCBIfam" id="TIGR01458">
    <property type="entry name" value="HAD-SF-IIA-hyp3"/>
    <property type="match status" value="1"/>
</dbReference>
<keyword evidence="7" id="KW-1185">Reference proteome</keyword>
<dbReference type="InterPro" id="IPR006357">
    <property type="entry name" value="HAD-SF_hydro_IIA"/>
</dbReference>
<dbReference type="PANTHER" id="PTHR19288:SF46">
    <property type="entry name" value="HALOACID DEHALOGENASE-LIKE HYDROLASE DOMAIN-CONTAINING PROTEIN 2"/>
    <property type="match status" value="1"/>
</dbReference>
<dbReference type="InParanoid" id="A0A2R5GAS3"/>
<dbReference type="GO" id="GO:0046872">
    <property type="term" value="F:metal ion binding"/>
    <property type="evidence" value="ECO:0007669"/>
    <property type="project" value="UniProtKB-KW"/>
</dbReference>
<evidence type="ECO:0000256" key="1">
    <source>
        <dbReference type="ARBA" id="ARBA00001946"/>
    </source>
</evidence>
<dbReference type="NCBIfam" id="TIGR01460">
    <property type="entry name" value="HAD-SF-IIA"/>
    <property type="match status" value="1"/>
</dbReference>
<comment type="caution">
    <text evidence="6">The sequence shown here is derived from an EMBL/GenBank/DDBJ whole genome shotgun (WGS) entry which is preliminary data.</text>
</comment>
<evidence type="ECO:0000256" key="2">
    <source>
        <dbReference type="ARBA" id="ARBA00007958"/>
    </source>
</evidence>
<dbReference type="GO" id="GO:0016791">
    <property type="term" value="F:phosphatase activity"/>
    <property type="evidence" value="ECO:0007669"/>
    <property type="project" value="InterPro"/>
</dbReference>
<protein>
    <recommendedName>
        <fullName evidence="5">Haloacid dehalogenase-like hydrolase domain-containing protein 2</fullName>
    </recommendedName>
</protein>
<dbReference type="Pfam" id="PF13242">
    <property type="entry name" value="Hydrolase_like"/>
    <property type="match status" value="1"/>
</dbReference>